<dbReference type="SUPFAM" id="SSF46894">
    <property type="entry name" value="C-terminal effector domain of the bipartite response regulators"/>
    <property type="match status" value="1"/>
</dbReference>
<dbReference type="PROSITE" id="PS50110">
    <property type="entry name" value="RESPONSE_REGULATORY"/>
    <property type="match status" value="1"/>
</dbReference>
<keyword evidence="7" id="KW-0592">Phosphate transport</keyword>
<evidence type="ECO:0000256" key="12">
    <source>
        <dbReference type="PROSITE-ProRule" id="PRU00169"/>
    </source>
</evidence>
<reference evidence="16 17" key="1">
    <citation type="journal article" date="2023" name="Commun. Biol.">
        <title>Reorganization of the ancestral sex-determining regions during the evolution of trioecy in Pleodorina starrii.</title>
        <authorList>
            <person name="Takahashi K."/>
            <person name="Suzuki S."/>
            <person name="Kawai-Toyooka H."/>
            <person name="Yamamoto K."/>
            <person name="Hamaji T."/>
            <person name="Ootsuki R."/>
            <person name="Yamaguchi H."/>
            <person name="Kawachi M."/>
            <person name="Higashiyama T."/>
            <person name="Nozaki H."/>
        </authorList>
    </citation>
    <scope>NUCLEOTIDE SEQUENCE [LARGE SCALE GENOMIC DNA]</scope>
    <source>
        <strain evidence="16 17">NIES-4479</strain>
    </source>
</reference>
<dbReference type="GO" id="GO:0003677">
    <property type="term" value="F:DNA binding"/>
    <property type="evidence" value="ECO:0007669"/>
    <property type="project" value="UniProtKB-UniRule"/>
</dbReference>
<evidence type="ECO:0000256" key="7">
    <source>
        <dbReference type="ARBA" id="ARBA00022592"/>
    </source>
</evidence>
<dbReference type="SUPFAM" id="SSF52172">
    <property type="entry name" value="CheY-like"/>
    <property type="match status" value="1"/>
</dbReference>
<evidence type="ECO:0000256" key="2">
    <source>
        <dbReference type="ARBA" id="ARBA00008107"/>
    </source>
</evidence>
<proteinExistence type="inferred from homology"/>
<accession>A0A9W6C1F9</accession>
<organism evidence="16 17">
    <name type="scientific">Pleodorina starrii</name>
    <dbReference type="NCBI Taxonomy" id="330485"/>
    <lineage>
        <taxon>Eukaryota</taxon>
        <taxon>Viridiplantae</taxon>
        <taxon>Chlorophyta</taxon>
        <taxon>core chlorophytes</taxon>
        <taxon>Chlorophyceae</taxon>
        <taxon>CS clade</taxon>
        <taxon>Chlamydomonadales</taxon>
        <taxon>Volvocaceae</taxon>
        <taxon>Pleodorina</taxon>
    </lineage>
</organism>
<dbReference type="PROSITE" id="PS51755">
    <property type="entry name" value="OMPR_PHOB"/>
    <property type="match status" value="1"/>
</dbReference>
<feature type="modified residue" description="4-aspartylphosphate" evidence="12">
    <location>
        <position position="280"/>
    </location>
</feature>
<feature type="domain" description="OmpR/PhoB-type" evidence="15">
    <location>
        <begin position="356"/>
        <end position="453"/>
    </location>
</feature>
<dbReference type="GO" id="GO:0006817">
    <property type="term" value="P:phosphate ion transport"/>
    <property type="evidence" value="ECO:0007669"/>
    <property type="project" value="UniProtKB-KW"/>
</dbReference>
<dbReference type="GO" id="GO:0030643">
    <property type="term" value="P:intracellular phosphate ion homeostasis"/>
    <property type="evidence" value="ECO:0007669"/>
    <property type="project" value="InterPro"/>
</dbReference>
<dbReference type="InterPro" id="IPR001867">
    <property type="entry name" value="OmpR/PhoB-type_DNA-bd"/>
</dbReference>
<dbReference type="CDD" id="cd00383">
    <property type="entry name" value="trans_reg_C"/>
    <property type="match status" value="1"/>
</dbReference>
<dbReference type="InterPro" id="IPR011879">
    <property type="entry name" value="Sig_transdc_resp-reg_PhoB"/>
</dbReference>
<feature type="DNA-binding region" description="OmpR/PhoB-type" evidence="13">
    <location>
        <begin position="356"/>
        <end position="453"/>
    </location>
</feature>
<evidence type="ECO:0000259" key="14">
    <source>
        <dbReference type="PROSITE" id="PS50110"/>
    </source>
</evidence>
<dbReference type="GO" id="GO:0000156">
    <property type="term" value="F:phosphorelay response regulator activity"/>
    <property type="evidence" value="ECO:0007669"/>
    <property type="project" value="InterPro"/>
</dbReference>
<evidence type="ECO:0000259" key="15">
    <source>
        <dbReference type="PROSITE" id="PS51755"/>
    </source>
</evidence>
<comment type="similarity">
    <text evidence="2">Belongs to the PhoU family.</text>
</comment>
<dbReference type="PANTHER" id="PTHR42930">
    <property type="entry name" value="PHOSPHATE-SPECIFIC TRANSPORT SYSTEM ACCESSORY PROTEIN PHOU"/>
    <property type="match status" value="1"/>
</dbReference>
<evidence type="ECO:0000313" key="16">
    <source>
        <dbReference type="EMBL" id="GLC62153.1"/>
    </source>
</evidence>
<comment type="subcellular location">
    <subcellularLocation>
        <location evidence="1">Cytoplasm</location>
    </subcellularLocation>
</comment>
<evidence type="ECO:0000256" key="3">
    <source>
        <dbReference type="ARBA" id="ARBA00011738"/>
    </source>
</evidence>
<dbReference type="Gene3D" id="1.10.10.10">
    <property type="entry name" value="Winged helix-like DNA-binding domain superfamily/Winged helix DNA-binding domain"/>
    <property type="match status" value="1"/>
</dbReference>
<dbReference type="Pfam" id="PF00072">
    <property type="entry name" value="Response_reg"/>
    <property type="match status" value="1"/>
</dbReference>
<keyword evidence="8" id="KW-0805">Transcription regulation</keyword>
<dbReference type="SMART" id="SM00862">
    <property type="entry name" value="Trans_reg_C"/>
    <property type="match status" value="1"/>
</dbReference>
<evidence type="ECO:0000256" key="8">
    <source>
        <dbReference type="ARBA" id="ARBA00023015"/>
    </source>
</evidence>
<sequence>MNRDKHISSVFDRDLETIQAMVVKMGGMVEAAITDASTALDTRDQELADQVRRRDKAIDAMEIQINEDAARLIALRAPTATDLRMVLAVMKISASLERVGDYAKNMAKRTEVLSQMPAIAGSGMALRRMSQAVNRMLQDALDSYIRRDADLAHDVRQRDLEVDQMYNALFREFLTHMMEDPRNITPCMHLHFIAKNVERMGDHATSIAEQVVYLVTGDLPDEARPKSSSVVAPAAEDEGAQREVLHYNLEAEGFDVVMADNGEDALLLVAEEQPDLIVLDWMLPRVSGIEVCRQVKADPATRNIPIIMLSARSEEVDRVRGLETGADDYVVKPYSVVELLARLRTQLRRTRPATMGERLTFADIILDAAEHRVFRAGQTLHLGPTEFRLLSTMMEKPGRVWTREQLLDRVWGRDIYVDTRTIDVHVGRLRKALMKNGGDDPLRTVRGVGYALG</sequence>
<dbReference type="Pfam" id="PF01895">
    <property type="entry name" value="PhoU"/>
    <property type="match status" value="2"/>
</dbReference>
<dbReference type="NCBIfam" id="TIGR02135">
    <property type="entry name" value="phoU_full"/>
    <property type="match status" value="1"/>
</dbReference>
<dbReference type="Proteomes" id="UP001165080">
    <property type="component" value="Unassembled WGS sequence"/>
</dbReference>
<evidence type="ECO:0000256" key="4">
    <source>
        <dbReference type="ARBA" id="ARBA00013332"/>
    </source>
</evidence>
<evidence type="ECO:0000256" key="6">
    <source>
        <dbReference type="ARBA" id="ARBA00022490"/>
    </source>
</evidence>
<keyword evidence="6" id="KW-0963">Cytoplasm</keyword>
<dbReference type="InterPro" id="IPR016032">
    <property type="entry name" value="Sig_transdc_resp-reg_C-effctor"/>
</dbReference>
<dbReference type="Gene3D" id="1.20.58.220">
    <property type="entry name" value="Phosphate transport system protein phou homolog 2, domain 2"/>
    <property type="match status" value="1"/>
</dbReference>
<dbReference type="Pfam" id="PF00486">
    <property type="entry name" value="Trans_reg_C"/>
    <property type="match status" value="1"/>
</dbReference>
<dbReference type="InterPro" id="IPR038078">
    <property type="entry name" value="PhoU-like_sf"/>
</dbReference>
<keyword evidence="5" id="KW-0813">Transport</keyword>
<dbReference type="AlphaFoldDB" id="A0A9W6C1F9"/>
<dbReference type="InterPro" id="IPR028366">
    <property type="entry name" value="PhoU"/>
</dbReference>
<protein>
    <recommendedName>
        <fullName evidence="4">Phosphate regulon transcriptional regulatory protein PhoB</fullName>
    </recommendedName>
</protein>
<keyword evidence="17" id="KW-1185">Reference proteome</keyword>
<gene>
    <name evidence="16" type="primary">PLESTB003160</name>
    <name evidence="16" type="ORF">PLESTB_001846300</name>
</gene>
<evidence type="ECO:0000256" key="1">
    <source>
        <dbReference type="ARBA" id="ARBA00004496"/>
    </source>
</evidence>
<keyword evidence="9 13" id="KW-0238">DNA-binding</keyword>
<evidence type="ECO:0000256" key="5">
    <source>
        <dbReference type="ARBA" id="ARBA00022448"/>
    </source>
</evidence>
<comment type="subunit">
    <text evidence="3">Homodimer.</text>
</comment>
<dbReference type="InterPro" id="IPR026022">
    <property type="entry name" value="PhoU_dom"/>
</dbReference>
<dbReference type="InterPro" id="IPR011006">
    <property type="entry name" value="CheY-like_superfamily"/>
</dbReference>
<dbReference type="SMART" id="SM00448">
    <property type="entry name" value="REC"/>
    <property type="match status" value="1"/>
</dbReference>
<comment type="caution">
    <text evidence="16">The sequence shown here is derived from an EMBL/GenBank/DDBJ whole genome shotgun (WGS) entry which is preliminary data.</text>
</comment>
<feature type="domain" description="Response regulatory" evidence="14">
    <location>
        <begin position="231"/>
        <end position="347"/>
    </location>
</feature>
<dbReference type="Gene3D" id="3.40.50.2300">
    <property type="match status" value="1"/>
</dbReference>
<evidence type="ECO:0000256" key="9">
    <source>
        <dbReference type="ARBA" id="ARBA00023125"/>
    </source>
</evidence>
<evidence type="ECO:0000256" key="13">
    <source>
        <dbReference type="PROSITE-ProRule" id="PRU01091"/>
    </source>
</evidence>
<dbReference type="GO" id="GO:0005737">
    <property type="term" value="C:cytoplasm"/>
    <property type="evidence" value="ECO:0007669"/>
    <property type="project" value="UniProtKB-SubCell"/>
</dbReference>
<evidence type="ECO:0000256" key="10">
    <source>
        <dbReference type="ARBA" id="ARBA00023163"/>
    </source>
</evidence>
<dbReference type="PANTHER" id="PTHR42930:SF3">
    <property type="entry name" value="PHOSPHATE-SPECIFIC TRANSPORT SYSTEM ACCESSORY PROTEIN PHOU"/>
    <property type="match status" value="1"/>
</dbReference>
<dbReference type="GO" id="GO:0006355">
    <property type="term" value="P:regulation of DNA-templated transcription"/>
    <property type="evidence" value="ECO:0007669"/>
    <property type="project" value="InterPro"/>
</dbReference>
<dbReference type="Gene3D" id="6.10.250.690">
    <property type="match status" value="1"/>
</dbReference>
<evidence type="ECO:0000256" key="11">
    <source>
        <dbReference type="ARBA" id="ARBA00024735"/>
    </source>
</evidence>
<dbReference type="GO" id="GO:0045936">
    <property type="term" value="P:negative regulation of phosphate metabolic process"/>
    <property type="evidence" value="ECO:0007669"/>
    <property type="project" value="InterPro"/>
</dbReference>
<keyword evidence="12" id="KW-0597">Phosphoprotein</keyword>
<comment type="function">
    <text evidence="11">This protein is a positive regulator for the phosphate regulon. Transcription of this operon is positively regulated by PhoB and PhoR when phosphate is limited.</text>
</comment>
<dbReference type="EMBL" id="BRXU01000058">
    <property type="protein sequence ID" value="GLC62153.1"/>
    <property type="molecule type" value="Genomic_DNA"/>
</dbReference>
<name>A0A9W6C1F9_9CHLO</name>
<keyword evidence="10" id="KW-0804">Transcription</keyword>
<evidence type="ECO:0000313" key="17">
    <source>
        <dbReference type="Proteomes" id="UP001165080"/>
    </source>
</evidence>
<dbReference type="FunFam" id="1.20.58.220:FF:000004">
    <property type="entry name" value="Phosphate-specific transport system accessory protein PhoU"/>
    <property type="match status" value="1"/>
</dbReference>
<dbReference type="SUPFAM" id="SSF109755">
    <property type="entry name" value="PhoU-like"/>
    <property type="match status" value="1"/>
</dbReference>
<dbReference type="NCBIfam" id="TIGR02154">
    <property type="entry name" value="PhoB"/>
    <property type="match status" value="1"/>
</dbReference>
<dbReference type="InterPro" id="IPR001789">
    <property type="entry name" value="Sig_transdc_resp-reg_receiver"/>
</dbReference>
<dbReference type="InterPro" id="IPR036388">
    <property type="entry name" value="WH-like_DNA-bd_sf"/>
</dbReference>